<dbReference type="OrthoDB" id="135105at2"/>
<gene>
    <name evidence="2" type="ORF">FXF65_10990</name>
</gene>
<reference evidence="2 3" key="1">
    <citation type="submission" date="2019-08" db="EMBL/GenBank/DDBJ databases">
        <title>Actinomadura sp. nov. CYP1-5 isolated from mountain soil.</title>
        <authorList>
            <person name="Songsumanus A."/>
            <person name="Kuncharoen N."/>
            <person name="Kudo T."/>
            <person name="Yuki M."/>
            <person name="Igarashi Y."/>
            <person name="Tanasupawat S."/>
        </authorList>
    </citation>
    <scope>NUCLEOTIDE SEQUENCE [LARGE SCALE GENOMIC DNA]</scope>
    <source>
        <strain evidence="2 3">GKU157</strain>
    </source>
</reference>
<feature type="domain" description="NACHT" evidence="1">
    <location>
        <begin position="150"/>
        <end position="298"/>
    </location>
</feature>
<evidence type="ECO:0000313" key="2">
    <source>
        <dbReference type="EMBL" id="TYC15860.1"/>
    </source>
</evidence>
<organism evidence="2 3">
    <name type="scientific">Actinomadura syzygii</name>
    <dbReference type="NCBI Taxonomy" id="1427538"/>
    <lineage>
        <taxon>Bacteria</taxon>
        <taxon>Bacillati</taxon>
        <taxon>Actinomycetota</taxon>
        <taxon>Actinomycetes</taxon>
        <taxon>Streptosporangiales</taxon>
        <taxon>Thermomonosporaceae</taxon>
        <taxon>Actinomadura</taxon>
    </lineage>
</organism>
<dbReference type="Pfam" id="PF05729">
    <property type="entry name" value="NACHT"/>
    <property type="match status" value="1"/>
</dbReference>
<dbReference type="Proteomes" id="UP000322634">
    <property type="component" value="Unassembled WGS sequence"/>
</dbReference>
<dbReference type="PANTHER" id="PTHR46844:SF1">
    <property type="entry name" value="SLR5058 PROTEIN"/>
    <property type="match status" value="1"/>
</dbReference>
<dbReference type="InterPro" id="IPR003593">
    <property type="entry name" value="AAA+_ATPase"/>
</dbReference>
<dbReference type="Gene3D" id="3.40.50.300">
    <property type="entry name" value="P-loop containing nucleotide triphosphate hydrolases"/>
    <property type="match status" value="1"/>
</dbReference>
<dbReference type="SUPFAM" id="SSF52540">
    <property type="entry name" value="P-loop containing nucleoside triphosphate hydrolases"/>
    <property type="match status" value="1"/>
</dbReference>
<name>A0A5D0UDI6_9ACTN</name>
<keyword evidence="3" id="KW-1185">Reference proteome</keyword>
<proteinExistence type="predicted"/>
<comment type="caution">
    <text evidence="2">The sequence shown here is derived from an EMBL/GenBank/DDBJ whole genome shotgun (WGS) entry which is preliminary data.</text>
</comment>
<dbReference type="InterPro" id="IPR027417">
    <property type="entry name" value="P-loop_NTPase"/>
</dbReference>
<accession>A0A5D0UDI6</accession>
<evidence type="ECO:0000259" key="1">
    <source>
        <dbReference type="PROSITE" id="PS50837"/>
    </source>
</evidence>
<dbReference type="AlphaFoldDB" id="A0A5D0UDI6"/>
<sequence>MVRPSRKLARVTTTAAGGVVCAVTANQVLNDSKVSWNWAIVSLCVAAITAIYAELFSPEATGGSDVSGVGRGVGRRAYLRQIRGSVRDMETVGIATQSEFVLRMQQVYVDVSLVPRPPQDTDREPFIGAPAQRPGERRALRSFLGGSDRRVLAVIGGPGSGKTTLVRKTALELSSRNWRTLWRSEGRKSLYMSSRQYGFRRIFRRRTLPVLLYLRDHARMILTEDPPDLSAVAVSASWLAGRISPAWIQSRLDRGGCLILLDGLDEVADETERSRVARWIGDQIDRYPSNEYVLTSRPHGYQANPLPNANVLQVRRFTGKQVSRFLHSWYHAIERRATEAPGRELRAVADRKAEDLLDRLRRQPALYDLAANPLLLTMIANVHRYKGALPGSRAALYAEMCEVLLHRRQEAKQLSNPTGLSGDQKEHVVRAMAHTMMTQKIRDIPFTEACEAIAFPLRQVSPAALPDVFLSEINKSGLLVEREQGVYSFAHLTLQEYLASAHIRDSGRTEPLVSAVNDPWWRETTLLWVARADATEVIRACLDAGTTRALSLAFACADQARQVDPDTRGELDDLLTATATEHDPDRRRLITAVKAMQSLHEVILLSEDVPICAHPVGRDLYAEFVREEQAAGLHTPSQNGYGQDRASHDEAPVTGIWADDANRFVQWLNALFDDGTAYRLPVASEMTDPALDLISGLGHRPVWVLQDETRPGLFTPQRAPVRYAPLPNELTKQVAADFSSTSRYLPWALNAASGGNHVLALISTPDADDGETFDLTLRLALARTLIRSLNRANSSISILATELSARLRQSIALDIDPTYDQDRTTALEEVLPGLSANVARSLTYELDMRLAGRLRKLLRYHQPIARPAGNPFLTQALDRLLDQTLGLTADFSLEFDRSFNAALNRSELLAQFFTRLPNISSPFAPTRHAHLAEGVVHALQETQNLADEILEHRQTSIDLLNNNDVDGAINRIAALTGRAPEIRLSVAAYSSLLDVWTPNLSRQGKLFSDFHNFSVRTLSDTPSMAGRKHREPADVLGLARRTFIDDLPSNRHLQEDKAVRFIDMVRNYVDAVARRRQRCDRHTIACARLGVLAALALSQKLGNAQSTDLFAEAWHGLNVDQGGESQVHNNEVLLLVRT</sequence>
<dbReference type="SMART" id="SM00382">
    <property type="entry name" value="AAA"/>
    <property type="match status" value="1"/>
</dbReference>
<dbReference type="PANTHER" id="PTHR46844">
    <property type="entry name" value="SLR5058 PROTEIN"/>
    <property type="match status" value="1"/>
</dbReference>
<dbReference type="EMBL" id="VSFF01000004">
    <property type="protein sequence ID" value="TYC15860.1"/>
    <property type="molecule type" value="Genomic_DNA"/>
</dbReference>
<dbReference type="PROSITE" id="PS50837">
    <property type="entry name" value="NACHT"/>
    <property type="match status" value="1"/>
</dbReference>
<protein>
    <submittedName>
        <fullName evidence="2">NACHT domain-containing protein</fullName>
    </submittedName>
</protein>
<evidence type="ECO:0000313" key="3">
    <source>
        <dbReference type="Proteomes" id="UP000322634"/>
    </source>
</evidence>
<dbReference type="InterPro" id="IPR007111">
    <property type="entry name" value="NACHT_NTPase"/>
</dbReference>